<dbReference type="GO" id="GO:0005730">
    <property type="term" value="C:nucleolus"/>
    <property type="evidence" value="ECO:0007669"/>
    <property type="project" value="UniProtKB-SubCell"/>
</dbReference>
<evidence type="ECO:0000313" key="6">
    <source>
        <dbReference type="EMBL" id="KAK1760460.1"/>
    </source>
</evidence>
<dbReference type="InterPro" id="IPR019186">
    <property type="entry name" value="Nucleolar_protein_12"/>
</dbReference>
<evidence type="ECO:0000313" key="7">
    <source>
        <dbReference type="Proteomes" id="UP001239445"/>
    </source>
</evidence>
<feature type="compositionally biased region" description="Acidic residues" evidence="5">
    <location>
        <begin position="106"/>
        <end position="131"/>
    </location>
</feature>
<organism evidence="6 7">
    <name type="scientific">Echria macrotheca</name>
    <dbReference type="NCBI Taxonomy" id="438768"/>
    <lineage>
        <taxon>Eukaryota</taxon>
        <taxon>Fungi</taxon>
        <taxon>Dikarya</taxon>
        <taxon>Ascomycota</taxon>
        <taxon>Pezizomycotina</taxon>
        <taxon>Sordariomycetes</taxon>
        <taxon>Sordariomycetidae</taxon>
        <taxon>Sordariales</taxon>
        <taxon>Schizotheciaceae</taxon>
        <taxon>Echria</taxon>
    </lineage>
</organism>
<dbReference type="GO" id="GO:0019843">
    <property type="term" value="F:rRNA binding"/>
    <property type="evidence" value="ECO:0007669"/>
    <property type="project" value="TreeGrafter"/>
</dbReference>
<accession>A0AAJ0BLH4</accession>
<keyword evidence="4" id="KW-0539">Nucleus</keyword>
<dbReference type="AlphaFoldDB" id="A0AAJ0BLH4"/>
<evidence type="ECO:0000256" key="5">
    <source>
        <dbReference type="SAM" id="MobiDB-lite"/>
    </source>
</evidence>
<feature type="region of interest" description="Disordered" evidence="5">
    <location>
        <begin position="92"/>
        <end position="217"/>
    </location>
</feature>
<evidence type="ECO:0000256" key="3">
    <source>
        <dbReference type="ARBA" id="ARBA00023054"/>
    </source>
</evidence>
<feature type="compositionally biased region" description="Basic and acidic residues" evidence="5">
    <location>
        <begin position="144"/>
        <end position="160"/>
    </location>
</feature>
<dbReference type="Proteomes" id="UP001239445">
    <property type="component" value="Unassembled WGS sequence"/>
</dbReference>
<feature type="compositionally biased region" description="Basic and acidic residues" evidence="5">
    <location>
        <begin position="195"/>
        <end position="209"/>
    </location>
</feature>
<keyword evidence="7" id="KW-1185">Reference proteome</keyword>
<comment type="subcellular location">
    <subcellularLocation>
        <location evidence="1">Nucleus</location>
        <location evidence="1">Nucleolus</location>
    </subcellularLocation>
</comment>
<proteinExistence type="inferred from homology"/>
<evidence type="ECO:0000256" key="4">
    <source>
        <dbReference type="ARBA" id="ARBA00023242"/>
    </source>
</evidence>
<dbReference type="PANTHER" id="PTHR14577:SF0">
    <property type="entry name" value="NUCLEOLAR PROTEIN 12"/>
    <property type="match status" value="1"/>
</dbReference>
<name>A0AAJ0BLH4_9PEZI</name>
<keyword evidence="3" id="KW-0175">Coiled coil</keyword>
<gene>
    <name evidence="6" type="ORF">QBC47DRAFT_367169</name>
</gene>
<feature type="compositionally biased region" description="Basic and acidic residues" evidence="5">
    <location>
        <begin position="172"/>
        <end position="186"/>
    </location>
</feature>
<dbReference type="Pfam" id="PF09805">
    <property type="entry name" value="Nop25"/>
    <property type="match status" value="1"/>
</dbReference>
<comment type="caution">
    <text evidence="6">The sequence shown here is derived from an EMBL/GenBank/DDBJ whole genome shotgun (WGS) entry which is preliminary data.</text>
</comment>
<protein>
    <submittedName>
        <fullName evidence="6">Nucleolar protein 12-domain-containing protein</fullName>
    </submittedName>
</protein>
<dbReference type="EMBL" id="MU839827">
    <property type="protein sequence ID" value="KAK1760460.1"/>
    <property type="molecule type" value="Genomic_DNA"/>
</dbReference>
<dbReference type="PANTHER" id="PTHR14577">
    <property type="entry name" value="NUCLEOLAR PROTEIN 12"/>
    <property type="match status" value="1"/>
</dbReference>
<reference evidence="6" key="1">
    <citation type="submission" date="2023-06" db="EMBL/GenBank/DDBJ databases">
        <title>Genome-scale phylogeny and comparative genomics of the fungal order Sordariales.</title>
        <authorList>
            <consortium name="Lawrence Berkeley National Laboratory"/>
            <person name="Hensen N."/>
            <person name="Bonometti L."/>
            <person name="Westerberg I."/>
            <person name="Brannstrom I.O."/>
            <person name="Guillou S."/>
            <person name="Cros-Aarteil S."/>
            <person name="Calhoun S."/>
            <person name="Haridas S."/>
            <person name="Kuo A."/>
            <person name="Mondo S."/>
            <person name="Pangilinan J."/>
            <person name="Riley R."/>
            <person name="Labutti K."/>
            <person name="Andreopoulos B."/>
            <person name="Lipzen A."/>
            <person name="Chen C."/>
            <person name="Yanf M."/>
            <person name="Daum C."/>
            <person name="Ng V."/>
            <person name="Clum A."/>
            <person name="Steindorff A."/>
            <person name="Ohm R."/>
            <person name="Martin F."/>
            <person name="Silar P."/>
            <person name="Natvig D."/>
            <person name="Lalanne C."/>
            <person name="Gautier V."/>
            <person name="Ament-Velasquez S.L."/>
            <person name="Kruys A."/>
            <person name="Hutchinson M.I."/>
            <person name="Powell A.J."/>
            <person name="Barry K."/>
            <person name="Miller A.N."/>
            <person name="Grigoriev I.V."/>
            <person name="Debuchy R."/>
            <person name="Gladieux P."/>
            <person name="Thoren M.H."/>
            <person name="Johannesson H."/>
        </authorList>
    </citation>
    <scope>NUCLEOTIDE SEQUENCE</scope>
    <source>
        <strain evidence="6">PSN4</strain>
    </source>
</reference>
<evidence type="ECO:0000256" key="2">
    <source>
        <dbReference type="ARBA" id="ARBA00007175"/>
    </source>
</evidence>
<comment type="similarity">
    <text evidence="2">Belongs to the RRP17 family.</text>
</comment>
<sequence length="217" mass="25236">MFAQPRVKKNALQPPPKKRKTTHAIEEITFDRDARAEYLTGFRKRKQARIKQAQEIAAKKEREARIELRKQMREERRQTVEEHVQAVQKILQEAREAGTGPREGLSDDEWGGLSDEAVEEPPIDMEEEYIDEDRYTTVTVEAVNVDRDGLHKPVAEKDGDAESDGSTPDETAESRKEAPEQKGLKDRPKKKKKSFRYESKLERKLEERKQKARRGKR</sequence>
<evidence type="ECO:0000256" key="1">
    <source>
        <dbReference type="ARBA" id="ARBA00004604"/>
    </source>
</evidence>
<feature type="region of interest" description="Disordered" evidence="5">
    <location>
        <begin position="1"/>
        <end position="23"/>
    </location>
</feature>